<comment type="caution">
    <text evidence="2">The sequence shown here is derived from an EMBL/GenBank/DDBJ whole genome shotgun (WGS) entry which is preliminary data.</text>
</comment>
<protein>
    <recommendedName>
        <fullName evidence="4">UDP-glycosyltransferase</fullName>
    </recommendedName>
</protein>
<dbReference type="CDD" id="cd03784">
    <property type="entry name" value="GT1_Gtf-like"/>
    <property type="match status" value="1"/>
</dbReference>
<keyword evidence="1" id="KW-0808">Transferase</keyword>
<evidence type="ECO:0008006" key="4">
    <source>
        <dbReference type="Google" id="ProtNLM"/>
    </source>
</evidence>
<reference evidence="2 3" key="1">
    <citation type="submission" date="2024-09" db="EMBL/GenBank/DDBJ databases">
        <title>Chromosome-scale assembly of Riccia fluitans.</title>
        <authorList>
            <person name="Paukszto L."/>
            <person name="Sawicki J."/>
            <person name="Karawczyk K."/>
            <person name="Piernik-Szablinska J."/>
            <person name="Szczecinska M."/>
            <person name="Mazdziarz M."/>
        </authorList>
    </citation>
    <scope>NUCLEOTIDE SEQUENCE [LARGE SCALE GENOMIC DNA]</scope>
    <source>
        <strain evidence="2">Rf_01</strain>
        <tissue evidence="2">Aerial parts of the thallus</tissue>
    </source>
</reference>
<dbReference type="Proteomes" id="UP001605036">
    <property type="component" value="Unassembled WGS sequence"/>
</dbReference>
<accession>A0ABD1YXB2</accession>
<dbReference type="Gene3D" id="3.40.50.2000">
    <property type="entry name" value="Glycogen Phosphorylase B"/>
    <property type="match status" value="1"/>
</dbReference>
<proteinExistence type="predicted"/>
<sequence length="207" mass="23196">MSKMSGQATPELSVIRSFWKPRAYYTRGYFRTGIWPGNSGVAFLWVLRDYEIMSSALPTGFEERCRSFVQKGFAPQSRILQHPSVGGFLSRCGWNSCMDSICAGVPLITWPVSLDQPLNARFIVNVCKAGVGIKKPDEDYKRGVSRVEVTRAIQTLMVNGEESQEVRKNVLKLKRQAETAMKEGGSCFTALHYFAEEISSLNPISQQ</sequence>
<dbReference type="InterPro" id="IPR002213">
    <property type="entry name" value="UDP_glucos_trans"/>
</dbReference>
<dbReference type="GO" id="GO:0016740">
    <property type="term" value="F:transferase activity"/>
    <property type="evidence" value="ECO:0007669"/>
    <property type="project" value="UniProtKB-KW"/>
</dbReference>
<evidence type="ECO:0000313" key="2">
    <source>
        <dbReference type="EMBL" id="KAL2635338.1"/>
    </source>
</evidence>
<dbReference type="PANTHER" id="PTHR48045:SF31">
    <property type="entry name" value="UDP-GLYCOSYLTRANSFERASE 76B1-LIKE"/>
    <property type="match status" value="1"/>
</dbReference>
<dbReference type="SUPFAM" id="SSF53756">
    <property type="entry name" value="UDP-Glycosyltransferase/glycogen phosphorylase"/>
    <property type="match status" value="1"/>
</dbReference>
<organism evidence="2 3">
    <name type="scientific">Riccia fluitans</name>
    <dbReference type="NCBI Taxonomy" id="41844"/>
    <lineage>
        <taxon>Eukaryota</taxon>
        <taxon>Viridiplantae</taxon>
        <taxon>Streptophyta</taxon>
        <taxon>Embryophyta</taxon>
        <taxon>Marchantiophyta</taxon>
        <taxon>Marchantiopsida</taxon>
        <taxon>Marchantiidae</taxon>
        <taxon>Marchantiales</taxon>
        <taxon>Ricciaceae</taxon>
        <taxon>Riccia</taxon>
    </lineage>
</organism>
<dbReference type="EMBL" id="JBHFFA010000003">
    <property type="protein sequence ID" value="KAL2635338.1"/>
    <property type="molecule type" value="Genomic_DNA"/>
</dbReference>
<name>A0ABD1YXB2_9MARC</name>
<dbReference type="AlphaFoldDB" id="A0ABD1YXB2"/>
<evidence type="ECO:0000313" key="3">
    <source>
        <dbReference type="Proteomes" id="UP001605036"/>
    </source>
</evidence>
<dbReference type="Pfam" id="PF00201">
    <property type="entry name" value="UDPGT"/>
    <property type="match status" value="1"/>
</dbReference>
<gene>
    <name evidence="2" type="ORF">R1flu_006817</name>
</gene>
<dbReference type="PANTHER" id="PTHR48045">
    <property type="entry name" value="UDP-GLYCOSYLTRANSFERASE 72B1"/>
    <property type="match status" value="1"/>
</dbReference>
<keyword evidence="3" id="KW-1185">Reference proteome</keyword>
<dbReference type="FunFam" id="3.40.50.2000:FF:000431">
    <property type="entry name" value="UDP-glycosyltransferase 90A1"/>
    <property type="match status" value="1"/>
</dbReference>
<evidence type="ECO:0000256" key="1">
    <source>
        <dbReference type="ARBA" id="ARBA00022679"/>
    </source>
</evidence>